<comment type="similarity">
    <text evidence="1">Belongs to the Gfa family.</text>
</comment>
<dbReference type="Gene3D" id="3.40.225.10">
    <property type="entry name" value="Class II aldolase/adducin N-terminal domain"/>
    <property type="match status" value="2"/>
</dbReference>
<dbReference type="InterPro" id="IPR006913">
    <property type="entry name" value="CENP-V/GFA"/>
</dbReference>
<keyword evidence="2" id="KW-0479">Metal-binding</keyword>
<sequence length="431" mass="47144">MGEKSLTGACLCGRITYRVDLPADAPSPKVALCHCEDCKRNTGTPFSSNLLIPRPTFTYTAGTPKVYAHPSGDLGNELQRHFCGDCGSPLITQPGGRGTVTVKTGTLDAESRGDLGLALEIYCKRREPWVDQIGFTPRSSWVSDKNLDGHLFLRSVKAQRDNFIPIYHPHTHTHKPDSNSNMAPPTATETAPPITLEARQSTQEAGAEKAKVKMNIPRPPVFDDKMKEREYLKGRLAAAFRIFGKMDTMRDMNGQAYDIHHRNTGVAGHITLRDPVDPSTFWVNPFGVAFSQIKASDLILVNHAGEDACAFYNDHVVYKQFNGIVLAEEEGKNIAAALGDKKAALLQNHGLLTVGNTIEETVFWFVSLEKCCYAQLLADAAAAGRGGQTIKVDDADAAFTYKSVGTRLAGYFSAKPLFDVIHEETKGAYLN</sequence>
<dbReference type="EMBL" id="LYCR01000012">
    <property type="protein sequence ID" value="OGM49003.1"/>
    <property type="molecule type" value="Genomic_DNA"/>
</dbReference>
<dbReference type="SUPFAM" id="SSF53639">
    <property type="entry name" value="AraD/HMP-PK domain-like"/>
    <property type="match status" value="1"/>
</dbReference>
<dbReference type="PANTHER" id="PTHR10672">
    <property type="entry name" value="ADDUCIN"/>
    <property type="match status" value="1"/>
</dbReference>
<keyword evidence="3" id="KW-0862">Zinc</keyword>
<dbReference type="GO" id="GO:0005856">
    <property type="term" value="C:cytoskeleton"/>
    <property type="evidence" value="ECO:0007669"/>
    <property type="project" value="TreeGrafter"/>
</dbReference>
<evidence type="ECO:0000256" key="1">
    <source>
        <dbReference type="ARBA" id="ARBA00005495"/>
    </source>
</evidence>
<reference evidence="6 7" key="1">
    <citation type="journal article" date="2016" name="Genome Biol. Evol.">
        <title>Draft genome sequence of an aflatoxigenic Aspergillus species, A. bombycis.</title>
        <authorList>
            <person name="Moore G.G."/>
            <person name="Mack B.M."/>
            <person name="Beltz S.B."/>
            <person name="Gilbert M.K."/>
        </authorList>
    </citation>
    <scope>NUCLEOTIDE SEQUENCE [LARGE SCALE GENOMIC DNA]</scope>
    <source>
        <strain evidence="7">NRRL 26010</strain>
    </source>
</reference>
<dbReference type="InterPro" id="IPR001303">
    <property type="entry name" value="Aldolase_II/adducin_N"/>
</dbReference>
<gene>
    <name evidence="6" type="ORF">ABOM_003166</name>
</gene>
<organism evidence="6 7">
    <name type="scientific">Aspergillus bombycis</name>
    <dbReference type="NCBI Taxonomy" id="109264"/>
    <lineage>
        <taxon>Eukaryota</taxon>
        <taxon>Fungi</taxon>
        <taxon>Dikarya</taxon>
        <taxon>Ascomycota</taxon>
        <taxon>Pezizomycotina</taxon>
        <taxon>Eurotiomycetes</taxon>
        <taxon>Eurotiomycetidae</taxon>
        <taxon>Eurotiales</taxon>
        <taxon>Aspergillaceae</taxon>
        <taxon>Aspergillus</taxon>
    </lineage>
</organism>
<dbReference type="PROSITE" id="PS51891">
    <property type="entry name" value="CENP_V_GFA"/>
    <property type="match status" value="1"/>
</dbReference>
<dbReference type="OrthoDB" id="3238794at2759"/>
<dbReference type="GO" id="GO:0046872">
    <property type="term" value="F:metal ion binding"/>
    <property type="evidence" value="ECO:0007669"/>
    <property type="project" value="UniProtKB-KW"/>
</dbReference>
<evidence type="ECO:0000256" key="2">
    <source>
        <dbReference type="ARBA" id="ARBA00022723"/>
    </source>
</evidence>
<evidence type="ECO:0000313" key="7">
    <source>
        <dbReference type="Proteomes" id="UP000179179"/>
    </source>
</evidence>
<dbReference type="RefSeq" id="XP_022392720.1">
    <property type="nucleotide sequence ID" value="XM_022530296.1"/>
</dbReference>
<evidence type="ECO:0000256" key="4">
    <source>
        <dbReference type="SAM" id="MobiDB-lite"/>
    </source>
</evidence>
<dbReference type="PANTHER" id="PTHR10672:SF41">
    <property type="entry name" value="CLASS II ALDOLASE_ADDUCIN DOMAIN PROTEIN (AFU_ORTHOLOGUE AFUA_3G01330)"/>
    <property type="match status" value="1"/>
</dbReference>
<dbReference type="GO" id="GO:0016846">
    <property type="term" value="F:carbon-sulfur lyase activity"/>
    <property type="evidence" value="ECO:0007669"/>
    <property type="project" value="InterPro"/>
</dbReference>
<dbReference type="GeneID" id="34446556"/>
<evidence type="ECO:0000313" key="6">
    <source>
        <dbReference type="EMBL" id="OGM49003.1"/>
    </source>
</evidence>
<dbReference type="InterPro" id="IPR051017">
    <property type="entry name" value="Aldolase-II_Adducin_sf"/>
</dbReference>
<dbReference type="GO" id="GO:0051015">
    <property type="term" value="F:actin filament binding"/>
    <property type="evidence" value="ECO:0007669"/>
    <property type="project" value="TreeGrafter"/>
</dbReference>
<evidence type="ECO:0000259" key="5">
    <source>
        <dbReference type="PROSITE" id="PS51891"/>
    </source>
</evidence>
<evidence type="ECO:0000256" key="3">
    <source>
        <dbReference type="ARBA" id="ARBA00022833"/>
    </source>
</evidence>
<feature type="domain" description="CENP-V/GFA" evidence="5">
    <location>
        <begin position="6"/>
        <end position="130"/>
    </location>
</feature>
<dbReference type="AlphaFoldDB" id="A0A1F8ABD8"/>
<name>A0A1F8ABD8_9EURO</name>
<dbReference type="STRING" id="109264.A0A1F8ABD8"/>
<feature type="region of interest" description="Disordered" evidence="4">
    <location>
        <begin position="170"/>
        <end position="190"/>
    </location>
</feature>
<dbReference type="Pfam" id="PF00596">
    <property type="entry name" value="Aldolase_II"/>
    <property type="match status" value="2"/>
</dbReference>
<protein>
    <submittedName>
        <fullName evidence="6">Class II aldolase/adducin domain protein</fullName>
    </submittedName>
</protein>
<accession>A0A1F8ABD8</accession>
<dbReference type="Pfam" id="PF04828">
    <property type="entry name" value="GFA"/>
    <property type="match status" value="1"/>
</dbReference>
<comment type="caution">
    <text evidence="6">The sequence shown here is derived from an EMBL/GenBank/DDBJ whole genome shotgun (WGS) entry which is preliminary data.</text>
</comment>
<dbReference type="Gene3D" id="3.90.1590.10">
    <property type="entry name" value="glutathione-dependent formaldehyde- activating enzyme (gfa)"/>
    <property type="match status" value="1"/>
</dbReference>
<dbReference type="SUPFAM" id="SSF51316">
    <property type="entry name" value="Mss4-like"/>
    <property type="match status" value="1"/>
</dbReference>
<dbReference type="SMART" id="SM01007">
    <property type="entry name" value="Aldolase_II"/>
    <property type="match status" value="1"/>
</dbReference>
<keyword evidence="7" id="KW-1185">Reference proteome</keyword>
<dbReference type="InterPro" id="IPR011057">
    <property type="entry name" value="Mss4-like_sf"/>
</dbReference>
<dbReference type="InterPro" id="IPR036409">
    <property type="entry name" value="Aldolase_II/adducin_N_sf"/>
</dbReference>
<dbReference type="Proteomes" id="UP000179179">
    <property type="component" value="Unassembled WGS sequence"/>
</dbReference>
<proteinExistence type="inferred from homology"/>